<proteinExistence type="predicted"/>
<dbReference type="GO" id="GO:0045332">
    <property type="term" value="P:phospholipid translocation"/>
    <property type="evidence" value="ECO:0007669"/>
    <property type="project" value="TreeGrafter"/>
</dbReference>
<comment type="caution">
    <text evidence="2">The sequence shown here is derived from an EMBL/GenBank/DDBJ whole genome shotgun (WGS) entry which is preliminary data.</text>
</comment>
<dbReference type="GO" id="GO:0140326">
    <property type="term" value="F:ATPase-coupled intramembrane lipid transporter activity"/>
    <property type="evidence" value="ECO:0007669"/>
    <property type="project" value="TreeGrafter"/>
</dbReference>
<dbReference type="PANTHER" id="PTHR24092:SF175">
    <property type="entry name" value="PHOSPHOLIPID-TRANSPORTING ATPASE"/>
    <property type="match status" value="1"/>
</dbReference>
<organism evidence="2 3">
    <name type="scientific">Armadillidium nasatum</name>
    <dbReference type="NCBI Taxonomy" id="96803"/>
    <lineage>
        <taxon>Eukaryota</taxon>
        <taxon>Metazoa</taxon>
        <taxon>Ecdysozoa</taxon>
        <taxon>Arthropoda</taxon>
        <taxon>Crustacea</taxon>
        <taxon>Multicrustacea</taxon>
        <taxon>Malacostraca</taxon>
        <taxon>Eumalacostraca</taxon>
        <taxon>Peracarida</taxon>
        <taxon>Isopoda</taxon>
        <taxon>Oniscidea</taxon>
        <taxon>Crinocheta</taxon>
        <taxon>Armadillidiidae</taxon>
        <taxon>Armadillidium</taxon>
    </lineage>
</organism>
<dbReference type="Pfam" id="PF16209">
    <property type="entry name" value="PhoLip_ATPase_N"/>
    <property type="match status" value="1"/>
</dbReference>
<dbReference type="InterPro" id="IPR032631">
    <property type="entry name" value="P-type_ATPase_N"/>
</dbReference>
<feature type="domain" description="P-type ATPase N-terminal" evidence="1">
    <location>
        <begin position="20"/>
        <end position="81"/>
    </location>
</feature>
<accession>A0A5N5SM35</accession>
<dbReference type="SUPFAM" id="SSF81653">
    <property type="entry name" value="Calcium ATPase, transduction domain A"/>
    <property type="match status" value="1"/>
</dbReference>
<dbReference type="InterPro" id="IPR008250">
    <property type="entry name" value="ATPase_P-typ_transduc_dom_A_sf"/>
</dbReference>
<dbReference type="PANTHER" id="PTHR24092">
    <property type="entry name" value="PROBABLE PHOSPHOLIPID-TRANSPORTING ATPASE"/>
    <property type="match status" value="1"/>
</dbReference>
<name>A0A5N5SM35_9CRUS</name>
<keyword evidence="3" id="KW-1185">Reference proteome</keyword>
<sequence length="203" mass="23545">KIDVDVPRKFYISEKLESPNTHEETEHLKFVDNTIKTSRYTLLNFLPKNLFEQFRRIANFYFLCLCIIHFSIDSPVSPVTSLLPLVIVVTITGIKQGYEDWKRHREDNKVNNSPTKILKDGSFQEFEWCQIKVGDIVKVSIDEEFPCDLLCIFSSNQKLKCEVTTANLDGETNLKPGKYLIKDTFIDGKLPKFLDPIIVHIFK</sequence>
<gene>
    <name evidence="2" type="ORF">Anas_04977</name>
</gene>
<protein>
    <recommendedName>
        <fullName evidence="1">P-type ATPase N-terminal domain-containing protein</fullName>
    </recommendedName>
</protein>
<evidence type="ECO:0000313" key="3">
    <source>
        <dbReference type="Proteomes" id="UP000326759"/>
    </source>
</evidence>
<dbReference type="SUPFAM" id="SSF81665">
    <property type="entry name" value="Calcium ATPase, transmembrane domain M"/>
    <property type="match status" value="1"/>
</dbReference>
<dbReference type="EMBL" id="SEYY01023702">
    <property type="protein sequence ID" value="KAB7494659.1"/>
    <property type="molecule type" value="Genomic_DNA"/>
</dbReference>
<dbReference type="InterPro" id="IPR023298">
    <property type="entry name" value="ATPase_P-typ_TM_dom_sf"/>
</dbReference>
<dbReference type="GO" id="GO:0005783">
    <property type="term" value="C:endoplasmic reticulum"/>
    <property type="evidence" value="ECO:0007669"/>
    <property type="project" value="TreeGrafter"/>
</dbReference>
<dbReference type="OrthoDB" id="377733at2759"/>
<feature type="non-terminal residue" evidence="2">
    <location>
        <position position="1"/>
    </location>
</feature>
<evidence type="ECO:0000259" key="1">
    <source>
        <dbReference type="Pfam" id="PF16209"/>
    </source>
</evidence>
<reference evidence="2 3" key="1">
    <citation type="journal article" date="2019" name="PLoS Biol.">
        <title>Sex chromosomes control vertical transmission of feminizing Wolbachia symbionts in an isopod.</title>
        <authorList>
            <person name="Becking T."/>
            <person name="Chebbi M.A."/>
            <person name="Giraud I."/>
            <person name="Moumen B."/>
            <person name="Laverre T."/>
            <person name="Caubet Y."/>
            <person name="Peccoud J."/>
            <person name="Gilbert C."/>
            <person name="Cordaux R."/>
        </authorList>
    </citation>
    <scope>NUCLEOTIDE SEQUENCE [LARGE SCALE GENOMIC DNA]</scope>
    <source>
        <strain evidence="2">ANa2</strain>
        <tissue evidence="2">Whole body excluding digestive tract and cuticle</tissue>
    </source>
</reference>
<dbReference type="Gene3D" id="2.70.150.10">
    <property type="entry name" value="Calcium-transporting ATPase, cytoplasmic transduction domain A"/>
    <property type="match status" value="1"/>
</dbReference>
<dbReference type="GO" id="GO:0005886">
    <property type="term" value="C:plasma membrane"/>
    <property type="evidence" value="ECO:0007669"/>
    <property type="project" value="TreeGrafter"/>
</dbReference>
<evidence type="ECO:0000313" key="2">
    <source>
        <dbReference type="EMBL" id="KAB7494659.1"/>
    </source>
</evidence>
<dbReference type="Proteomes" id="UP000326759">
    <property type="component" value="Unassembled WGS sequence"/>
</dbReference>
<dbReference type="AlphaFoldDB" id="A0A5N5SM35"/>